<feature type="region of interest" description="Disordered" evidence="1">
    <location>
        <begin position="71"/>
        <end position="90"/>
    </location>
</feature>
<proteinExistence type="predicted"/>
<organism evidence="3 4">
    <name type="scientific">Punica granatum</name>
    <name type="common">Pomegranate</name>
    <dbReference type="NCBI Taxonomy" id="22663"/>
    <lineage>
        <taxon>Eukaryota</taxon>
        <taxon>Viridiplantae</taxon>
        <taxon>Streptophyta</taxon>
        <taxon>Embryophyta</taxon>
        <taxon>Tracheophyta</taxon>
        <taxon>Spermatophyta</taxon>
        <taxon>Magnoliopsida</taxon>
        <taxon>eudicotyledons</taxon>
        <taxon>Gunneridae</taxon>
        <taxon>Pentapetalae</taxon>
        <taxon>rosids</taxon>
        <taxon>malvids</taxon>
        <taxon>Myrtales</taxon>
        <taxon>Lythraceae</taxon>
        <taxon>Punica</taxon>
    </lineage>
</organism>
<sequence length="141" mass="15705">MEQFYRLSSGGLCWKLRKPAPNGRKFVGAMEWGGSYYRKRVSHFQNLVEWDVNDPASAEGFTVIFNKASDEKKTGGTTESPGKADTPSPSSIQWIQANHQVRNGFAACKTQQQKLEEVYSSSFKGSSFICTFIVQLAPLLS</sequence>
<evidence type="ECO:0000313" key="3">
    <source>
        <dbReference type="EMBL" id="OWM81370.1"/>
    </source>
</evidence>
<evidence type="ECO:0000259" key="2">
    <source>
        <dbReference type="Pfam" id="PF05627"/>
    </source>
</evidence>
<accession>A0A218X9I3</accession>
<feature type="domain" description="RIN4 pathogenic type III effector avirulence factor Avr cleavage site" evidence="2">
    <location>
        <begin position="49"/>
        <end position="73"/>
    </location>
</feature>
<evidence type="ECO:0000256" key="1">
    <source>
        <dbReference type="SAM" id="MobiDB-lite"/>
    </source>
</evidence>
<dbReference type="Proteomes" id="UP000197138">
    <property type="component" value="Unassembled WGS sequence"/>
</dbReference>
<dbReference type="InterPro" id="IPR008700">
    <property type="entry name" value="TypeIII_avirulence_cleave"/>
</dbReference>
<dbReference type="AlphaFoldDB" id="A0A218X9I3"/>
<dbReference type="Pfam" id="PF05627">
    <property type="entry name" value="AvrRpt-cleavage"/>
    <property type="match status" value="1"/>
</dbReference>
<dbReference type="EMBL" id="MTKT01002214">
    <property type="protein sequence ID" value="OWM81370.1"/>
    <property type="molecule type" value="Genomic_DNA"/>
</dbReference>
<comment type="caution">
    <text evidence="3">The sequence shown here is derived from an EMBL/GenBank/DDBJ whole genome shotgun (WGS) entry which is preliminary data.</text>
</comment>
<reference evidence="4" key="1">
    <citation type="journal article" date="2017" name="Plant J.">
        <title>The pomegranate (Punica granatum L.) genome and the genomics of punicalagin biosynthesis.</title>
        <authorList>
            <person name="Qin G."/>
            <person name="Xu C."/>
            <person name="Ming R."/>
            <person name="Tang H."/>
            <person name="Guyot R."/>
            <person name="Kramer E.M."/>
            <person name="Hu Y."/>
            <person name="Yi X."/>
            <person name="Qi Y."/>
            <person name="Xu X."/>
            <person name="Gao Z."/>
            <person name="Pan H."/>
            <person name="Jian J."/>
            <person name="Tian Y."/>
            <person name="Yue Z."/>
            <person name="Xu Y."/>
        </authorList>
    </citation>
    <scope>NUCLEOTIDE SEQUENCE [LARGE SCALE GENOMIC DNA]</scope>
    <source>
        <strain evidence="4">cv. Dabenzi</strain>
    </source>
</reference>
<gene>
    <name evidence="3" type="ORF">CDL15_Pgr007408</name>
</gene>
<evidence type="ECO:0000313" key="4">
    <source>
        <dbReference type="Proteomes" id="UP000197138"/>
    </source>
</evidence>
<name>A0A218X9I3_PUNGR</name>
<protein>
    <recommendedName>
        <fullName evidence="2">RIN4 pathogenic type III effector avirulence factor Avr cleavage site domain-containing protein</fullName>
    </recommendedName>
</protein>
<dbReference type="InterPro" id="IPR040387">
    <property type="entry name" value="RIN4/NOI4"/>
</dbReference>
<dbReference type="PANTHER" id="PTHR33159">
    <property type="entry name" value="RPM1-INTERACTING PROTEIN 4 (RIN4) FAMILY PROTEIN"/>
    <property type="match status" value="1"/>
</dbReference>
<dbReference type="PANTHER" id="PTHR33159:SF87">
    <property type="entry name" value="OS09G0253000 PROTEIN"/>
    <property type="match status" value="1"/>
</dbReference>